<keyword evidence="7" id="KW-0496">Mitochondrion</keyword>
<dbReference type="GeneTree" id="ENSGT00960000186850"/>
<protein>
    <recommendedName>
        <fullName evidence="9">Ubiquinol-cytochrome C reductase hinge domain-containing protein</fullName>
    </recommendedName>
</protein>
<evidence type="ECO:0000313" key="10">
    <source>
        <dbReference type="Ensembl" id="ENSPMRP00000022285.1"/>
    </source>
</evidence>
<keyword evidence="4" id="KW-0679">Respiratory chain</keyword>
<name>A0A670JDP9_PODMU</name>
<comment type="similarity">
    <text evidence="2">Belongs to the UQCRH/QCR6 family.</text>
</comment>
<dbReference type="GO" id="GO:0005743">
    <property type="term" value="C:mitochondrial inner membrane"/>
    <property type="evidence" value="ECO:0007669"/>
    <property type="project" value="UniProtKB-SubCell"/>
</dbReference>
<comment type="subcellular location">
    <subcellularLocation>
        <location evidence="1">Mitochondrion inner membrane</location>
        <topology evidence="1">Peripheral membrane protein</topology>
        <orientation evidence="1">Intermembrane side</orientation>
    </subcellularLocation>
</comment>
<dbReference type="PANTHER" id="PTHR15336">
    <property type="entry name" value="UBIQUINOL-CYTOCHROME C REDUCTASE COMPLEX 7.8 KDA PROTEIN"/>
    <property type="match status" value="1"/>
</dbReference>
<reference evidence="10 11" key="1">
    <citation type="journal article" date="2019" name="Proc. Natl. Acad. Sci. U.S.A.">
        <title>Regulatory changes in pterin and carotenoid genes underlie balanced color polymorphisms in the wall lizard.</title>
        <authorList>
            <person name="Andrade P."/>
            <person name="Pinho C."/>
            <person name="Perez I de Lanuza G."/>
            <person name="Afonso S."/>
            <person name="Brejcha J."/>
            <person name="Rubin C.J."/>
            <person name="Wallerman O."/>
            <person name="Pereira P."/>
            <person name="Sabatino S.J."/>
            <person name="Bellati A."/>
            <person name="Pellitteri-Rosa D."/>
            <person name="Bosakova Z."/>
            <person name="Bunikis I."/>
            <person name="Carretero M.A."/>
            <person name="Feiner N."/>
            <person name="Marsik P."/>
            <person name="Pauperio F."/>
            <person name="Salvi D."/>
            <person name="Soler L."/>
            <person name="While G.M."/>
            <person name="Uller T."/>
            <person name="Font E."/>
            <person name="Andersson L."/>
            <person name="Carneiro M."/>
        </authorList>
    </citation>
    <scope>NUCLEOTIDE SEQUENCE</scope>
</reference>
<evidence type="ECO:0000256" key="8">
    <source>
        <dbReference type="ARBA" id="ARBA00023136"/>
    </source>
</evidence>
<sequence length="101" mass="11871">MFVVLCSVKWDYCPLFFLSLLSDARERGKGRSKEEELVDPLTTVREHCEQTEKCVKARERLNHGAQVSSKSRKEENCTEELFDLLHARYHWVAHKLFSKSK</sequence>
<reference evidence="10" key="2">
    <citation type="submission" date="2025-08" db="UniProtKB">
        <authorList>
            <consortium name="Ensembl"/>
        </authorList>
    </citation>
    <scope>IDENTIFICATION</scope>
</reference>
<dbReference type="Ensembl" id="ENSPMRT00000023676.1">
    <property type="protein sequence ID" value="ENSPMRP00000022285.1"/>
    <property type="gene ID" value="ENSPMRG00000014488.1"/>
</dbReference>
<keyword evidence="6" id="KW-0249">Electron transport</keyword>
<dbReference type="SUPFAM" id="SSF81531">
    <property type="entry name" value="Non-heme 11 kDa protein of cytochrome bc1 complex (Ubiquinol-cytochrome c reductase)"/>
    <property type="match status" value="1"/>
</dbReference>
<dbReference type="PANTHER" id="PTHR15336:SF0">
    <property type="entry name" value="CYTOCHROME B-C1 COMPLEX SUBUNIT 6, MITOCHONDRIAL"/>
    <property type="match status" value="1"/>
</dbReference>
<keyword evidence="5" id="KW-0999">Mitochondrion inner membrane</keyword>
<keyword evidence="3" id="KW-0813">Transport</keyword>
<dbReference type="Proteomes" id="UP000472272">
    <property type="component" value="Chromosome 11"/>
</dbReference>
<dbReference type="AlphaFoldDB" id="A0A670JDP9"/>
<keyword evidence="8" id="KW-0472">Membrane</keyword>
<evidence type="ECO:0000256" key="7">
    <source>
        <dbReference type="ARBA" id="ARBA00023128"/>
    </source>
</evidence>
<evidence type="ECO:0000256" key="2">
    <source>
        <dbReference type="ARBA" id="ARBA00006498"/>
    </source>
</evidence>
<feature type="domain" description="Ubiquinol-cytochrome C reductase hinge" evidence="9">
    <location>
        <begin position="39"/>
        <end position="99"/>
    </location>
</feature>
<dbReference type="Gene3D" id="1.10.287.20">
    <property type="entry name" value="Ubiquinol-cytochrome C reductase hinge domain"/>
    <property type="match status" value="1"/>
</dbReference>
<organism evidence="10 11">
    <name type="scientific">Podarcis muralis</name>
    <name type="common">Wall lizard</name>
    <name type="synonym">Lacerta muralis</name>
    <dbReference type="NCBI Taxonomy" id="64176"/>
    <lineage>
        <taxon>Eukaryota</taxon>
        <taxon>Metazoa</taxon>
        <taxon>Chordata</taxon>
        <taxon>Craniata</taxon>
        <taxon>Vertebrata</taxon>
        <taxon>Euteleostomi</taxon>
        <taxon>Lepidosauria</taxon>
        <taxon>Squamata</taxon>
        <taxon>Bifurcata</taxon>
        <taxon>Unidentata</taxon>
        <taxon>Episquamata</taxon>
        <taxon>Laterata</taxon>
        <taxon>Lacertibaenia</taxon>
        <taxon>Lacertidae</taxon>
        <taxon>Podarcis</taxon>
    </lineage>
</organism>
<evidence type="ECO:0000256" key="3">
    <source>
        <dbReference type="ARBA" id="ARBA00022448"/>
    </source>
</evidence>
<evidence type="ECO:0000313" key="11">
    <source>
        <dbReference type="Proteomes" id="UP000472272"/>
    </source>
</evidence>
<dbReference type="InterPro" id="IPR023184">
    <property type="entry name" value="Ubol_cytC_Rdtase_hinge_dom"/>
</dbReference>
<dbReference type="InterPro" id="IPR036811">
    <property type="entry name" value="Ubol_cytC_Rdtase_hinge_dom_sf"/>
</dbReference>
<dbReference type="GO" id="GO:0006122">
    <property type="term" value="P:mitochondrial electron transport, ubiquinol to cytochrome c"/>
    <property type="evidence" value="ECO:0007669"/>
    <property type="project" value="InterPro"/>
</dbReference>
<evidence type="ECO:0000256" key="4">
    <source>
        <dbReference type="ARBA" id="ARBA00022660"/>
    </source>
</evidence>
<proteinExistence type="inferred from homology"/>
<dbReference type="Pfam" id="PF02320">
    <property type="entry name" value="UCR_hinge"/>
    <property type="match status" value="1"/>
</dbReference>
<evidence type="ECO:0000256" key="5">
    <source>
        <dbReference type="ARBA" id="ARBA00022792"/>
    </source>
</evidence>
<accession>A0A670JDP9</accession>
<dbReference type="InterPro" id="IPR003422">
    <property type="entry name" value="Cyt_b-c1_6"/>
</dbReference>
<keyword evidence="11" id="KW-1185">Reference proteome</keyword>
<reference evidence="10" key="3">
    <citation type="submission" date="2025-09" db="UniProtKB">
        <authorList>
            <consortium name="Ensembl"/>
        </authorList>
    </citation>
    <scope>IDENTIFICATION</scope>
</reference>
<evidence type="ECO:0000259" key="9">
    <source>
        <dbReference type="Pfam" id="PF02320"/>
    </source>
</evidence>
<evidence type="ECO:0000256" key="6">
    <source>
        <dbReference type="ARBA" id="ARBA00022982"/>
    </source>
</evidence>
<evidence type="ECO:0000256" key="1">
    <source>
        <dbReference type="ARBA" id="ARBA00004137"/>
    </source>
</evidence>